<dbReference type="GO" id="GO:0141152">
    <property type="term" value="F:glycerol-3-phosphate dehydrogenase (NAD+) activity"/>
    <property type="evidence" value="ECO:0007669"/>
    <property type="project" value="RHEA"/>
</dbReference>
<keyword evidence="8 10" id="KW-0594">Phospholipid biosynthesis</keyword>
<feature type="binding site" evidence="10">
    <location>
        <position position="153"/>
    </location>
    <ligand>
        <name>sn-glycerol 3-phosphate</name>
        <dbReference type="ChEBI" id="CHEBI:57597"/>
    </ligand>
</feature>
<comment type="caution">
    <text evidence="10">Lacks conserved residue(s) required for the propagation of feature annotation.</text>
</comment>
<dbReference type="EC" id="1.1.1.94" evidence="10"/>
<evidence type="ECO:0000256" key="5">
    <source>
        <dbReference type="ARBA" id="ARBA00023002"/>
    </source>
</evidence>
<feature type="binding site" evidence="10">
    <location>
        <position position="267"/>
    </location>
    <ligand>
        <name>sn-glycerol 3-phosphate</name>
        <dbReference type="ChEBI" id="CHEBI:57597"/>
    </ligand>
</feature>
<dbReference type="PANTHER" id="PTHR11728">
    <property type="entry name" value="GLYCEROL-3-PHOSPHATE DEHYDROGENASE"/>
    <property type="match status" value="1"/>
</dbReference>
<evidence type="ECO:0000259" key="16">
    <source>
        <dbReference type="Pfam" id="PF01210"/>
    </source>
</evidence>
<evidence type="ECO:0000256" key="6">
    <source>
        <dbReference type="ARBA" id="ARBA00023027"/>
    </source>
</evidence>
<evidence type="ECO:0000313" key="18">
    <source>
        <dbReference type="EMBL" id="ONG49961.1"/>
    </source>
</evidence>
<dbReference type="PROSITE" id="PS00957">
    <property type="entry name" value="NAD_G3PDH"/>
    <property type="match status" value="1"/>
</dbReference>
<dbReference type="GO" id="GO:0005975">
    <property type="term" value="P:carbohydrate metabolic process"/>
    <property type="evidence" value="ECO:0007669"/>
    <property type="project" value="InterPro"/>
</dbReference>
<dbReference type="Pfam" id="PF01210">
    <property type="entry name" value="NAD_Gly3P_dh_N"/>
    <property type="match status" value="1"/>
</dbReference>
<feature type="binding site" evidence="10">
    <location>
        <position position="151"/>
    </location>
    <ligand>
        <name>sn-glycerol 3-phosphate</name>
        <dbReference type="ChEBI" id="CHEBI:57597"/>
    </ligand>
</feature>
<evidence type="ECO:0000256" key="3">
    <source>
        <dbReference type="ARBA" id="ARBA00022741"/>
    </source>
</evidence>
<evidence type="ECO:0000256" key="1">
    <source>
        <dbReference type="ARBA" id="ARBA00011009"/>
    </source>
</evidence>
<feature type="binding site" evidence="10">
    <location>
        <position position="30"/>
    </location>
    <ligand>
        <name>NADPH</name>
        <dbReference type="ChEBI" id="CHEBI:57783"/>
    </ligand>
</feature>
<organism evidence="18 19">
    <name type="scientific">Teichococcus deserti</name>
    <dbReference type="NCBI Taxonomy" id="1817963"/>
    <lineage>
        <taxon>Bacteria</taxon>
        <taxon>Pseudomonadati</taxon>
        <taxon>Pseudomonadota</taxon>
        <taxon>Alphaproteobacteria</taxon>
        <taxon>Acetobacterales</taxon>
        <taxon>Roseomonadaceae</taxon>
        <taxon>Roseomonas</taxon>
    </lineage>
</organism>
<name>A0A1V2GYF3_9PROT</name>
<dbReference type="GO" id="GO:0046167">
    <property type="term" value="P:glycerol-3-phosphate biosynthetic process"/>
    <property type="evidence" value="ECO:0007669"/>
    <property type="project" value="UniProtKB-UniRule"/>
</dbReference>
<evidence type="ECO:0000256" key="4">
    <source>
        <dbReference type="ARBA" id="ARBA00022857"/>
    </source>
</evidence>
<comment type="caution">
    <text evidence="18">The sequence shown here is derived from an EMBL/GenBank/DDBJ whole genome shotgun (WGS) entry which is preliminary data.</text>
</comment>
<dbReference type="SUPFAM" id="SSF51735">
    <property type="entry name" value="NAD(P)-binding Rossmann-fold domains"/>
    <property type="match status" value="1"/>
</dbReference>
<feature type="binding site" evidence="10">
    <location>
        <position position="277"/>
    </location>
    <ligand>
        <name>sn-glycerol 3-phosphate</name>
        <dbReference type="ChEBI" id="CHEBI:57597"/>
    </ligand>
</feature>
<comment type="function">
    <text evidence="10">Catalyzes the reduction of the glycolytic intermediate dihydroxyacetone phosphate (DHAP) to sn-glycerol 3-phosphate (G3P), the key precursor for phospholipid synthesis.</text>
</comment>
<protein>
    <recommendedName>
        <fullName evidence="10">Glycerol-3-phosphate dehydrogenase [NAD(P)+]</fullName>
        <ecNumber evidence="10">1.1.1.94</ecNumber>
    </recommendedName>
    <alternativeName>
        <fullName evidence="10">NAD(P)(+)-dependent glycerol-3-phosphate dehydrogenase</fullName>
    </alternativeName>
    <alternativeName>
        <fullName evidence="10">NAD(P)H-dependent dihydroxyacetone-phosphate reductase</fullName>
    </alternativeName>
</protein>
<dbReference type="InterPro" id="IPR036291">
    <property type="entry name" value="NAD(P)-bd_dom_sf"/>
</dbReference>
<keyword evidence="9 10" id="KW-1208">Phospholipid metabolism</keyword>
<dbReference type="Pfam" id="PF07479">
    <property type="entry name" value="NAD_Gly3P_dh_C"/>
    <property type="match status" value="1"/>
</dbReference>
<dbReference type="GO" id="GO:0005829">
    <property type="term" value="C:cytosol"/>
    <property type="evidence" value="ECO:0007669"/>
    <property type="project" value="TreeGrafter"/>
</dbReference>
<evidence type="ECO:0000256" key="15">
    <source>
        <dbReference type="RuleBase" id="RU000439"/>
    </source>
</evidence>
<evidence type="ECO:0000256" key="8">
    <source>
        <dbReference type="ARBA" id="ARBA00023209"/>
    </source>
</evidence>
<dbReference type="PANTHER" id="PTHR11728:SF1">
    <property type="entry name" value="GLYCEROL-3-PHOSPHATE DEHYDROGENASE [NAD(+)] 2, CHLOROPLASTIC"/>
    <property type="match status" value="1"/>
</dbReference>
<dbReference type="UniPathway" id="UPA00940"/>
<feature type="binding site" evidence="10">
    <location>
        <position position="155"/>
    </location>
    <ligand>
        <name>NADPH</name>
        <dbReference type="ChEBI" id="CHEBI:57783"/>
    </ligand>
</feature>
<evidence type="ECO:0000256" key="14">
    <source>
        <dbReference type="RuleBase" id="RU000437"/>
    </source>
</evidence>
<feature type="binding site" evidence="10">
    <location>
        <position position="214"/>
    </location>
    <ligand>
        <name>sn-glycerol 3-phosphate</name>
        <dbReference type="ChEBI" id="CHEBI:57597"/>
    </ligand>
</feature>
<dbReference type="FunFam" id="3.40.50.720:FF:000019">
    <property type="entry name" value="Glycerol-3-phosphate dehydrogenase [NAD(P)+]"/>
    <property type="match status" value="1"/>
</dbReference>
<dbReference type="PIRSF" id="PIRSF000114">
    <property type="entry name" value="Glycerol-3-P_dh"/>
    <property type="match status" value="1"/>
</dbReference>
<comment type="catalytic activity">
    <reaction evidence="10">
        <text>sn-glycerol 3-phosphate + NAD(+) = dihydroxyacetone phosphate + NADH + H(+)</text>
        <dbReference type="Rhea" id="RHEA:11092"/>
        <dbReference type="ChEBI" id="CHEBI:15378"/>
        <dbReference type="ChEBI" id="CHEBI:57540"/>
        <dbReference type="ChEBI" id="CHEBI:57597"/>
        <dbReference type="ChEBI" id="CHEBI:57642"/>
        <dbReference type="ChEBI" id="CHEBI:57945"/>
        <dbReference type="EC" id="1.1.1.94"/>
    </reaction>
</comment>
<dbReference type="InterPro" id="IPR011128">
    <property type="entry name" value="G3P_DH_NAD-dep_N"/>
</dbReference>
<evidence type="ECO:0000256" key="10">
    <source>
        <dbReference type="HAMAP-Rule" id="MF_00394"/>
    </source>
</evidence>
<dbReference type="GO" id="GO:0008654">
    <property type="term" value="P:phospholipid biosynthetic process"/>
    <property type="evidence" value="ECO:0007669"/>
    <property type="project" value="UniProtKB-KW"/>
</dbReference>
<feature type="binding site" evidence="10">
    <location>
        <position position="278"/>
    </location>
    <ligand>
        <name>sn-glycerol 3-phosphate</name>
        <dbReference type="ChEBI" id="CHEBI:57597"/>
    </ligand>
</feature>
<evidence type="ECO:0000259" key="17">
    <source>
        <dbReference type="Pfam" id="PF07479"/>
    </source>
</evidence>
<dbReference type="NCBIfam" id="NF000942">
    <property type="entry name" value="PRK00094.1-4"/>
    <property type="match status" value="1"/>
</dbReference>
<dbReference type="EMBL" id="MLCO01000217">
    <property type="protein sequence ID" value="ONG49961.1"/>
    <property type="molecule type" value="Genomic_DNA"/>
</dbReference>
<dbReference type="OrthoDB" id="9812273at2"/>
<dbReference type="HAMAP" id="MF_00394">
    <property type="entry name" value="NAD_Glyc3P_dehydrog"/>
    <property type="match status" value="1"/>
</dbReference>
<comment type="pathway">
    <text evidence="10">Membrane lipid metabolism; glycerophospholipid metabolism.</text>
</comment>
<feature type="binding site" evidence="13">
    <location>
        <position position="278"/>
    </location>
    <ligand>
        <name>NAD(+)</name>
        <dbReference type="ChEBI" id="CHEBI:57540"/>
    </ligand>
</feature>
<dbReference type="InterPro" id="IPR008927">
    <property type="entry name" value="6-PGluconate_DH-like_C_sf"/>
</dbReference>
<evidence type="ECO:0000256" key="9">
    <source>
        <dbReference type="ARBA" id="ARBA00023264"/>
    </source>
</evidence>
<evidence type="ECO:0000313" key="19">
    <source>
        <dbReference type="Proteomes" id="UP000188879"/>
    </source>
</evidence>
<sequence>MRHTGSATPNADFHEPAPYGRVAIIGGGAWGTALALAAERAGRETTLWLREAEAAAQIARTRQNPFLPGHRLPGSILATTDLAAALRGAELAVLVVPSQHLRGIATRVEALLPEGIPVTLCAKGIEADTGALMTQVIAEEMPGRPQAVLSGPSFAIEVAEDQPTAVTIAAPAGPDGIFAEGHPAARIAVTFASRHFRPYLSDDPIGVEVSGAVKNVLAVASGIIDGRGMGSNPRAALLARGLAEISRLSVALGGRAETVLGLSGAGDVILTCSSTKSRNFSFGQAIGAGRVPDTARGAVVEGVVNARSVLALAQKRGVAMPICEAVDRVVHHGLPVERAIAALLTGPLRAEPRALEHRASIAHPATEAPLRRRVFA</sequence>
<feature type="binding site" evidence="10">
    <location>
        <position position="279"/>
    </location>
    <ligand>
        <name>sn-glycerol 3-phosphate</name>
        <dbReference type="ChEBI" id="CHEBI:57597"/>
    </ligand>
</feature>
<comment type="subcellular location">
    <subcellularLocation>
        <location evidence="10">Cytoplasm</location>
    </subcellularLocation>
</comment>
<feature type="binding site" evidence="10">
    <location>
        <position position="123"/>
    </location>
    <ligand>
        <name>NADPH</name>
        <dbReference type="ChEBI" id="CHEBI:57783"/>
    </ligand>
</feature>
<dbReference type="GO" id="GO:0046168">
    <property type="term" value="P:glycerol-3-phosphate catabolic process"/>
    <property type="evidence" value="ECO:0007669"/>
    <property type="project" value="InterPro"/>
</dbReference>
<dbReference type="Gene3D" id="1.10.1040.10">
    <property type="entry name" value="N-(1-d-carboxylethyl)-l-norvaline Dehydrogenase, domain 2"/>
    <property type="match status" value="1"/>
</dbReference>
<feature type="active site" description="Proton acceptor" evidence="10 11">
    <location>
        <position position="214"/>
    </location>
</feature>
<dbReference type="InterPro" id="IPR006109">
    <property type="entry name" value="G3P_DH_NAD-dep_C"/>
</dbReference>
<dbReference type="NCBIfam" id="NF000940">
    <property type="entry name" value="PRK00094.1-2"/>
    <property type="match status" value="1"/>
</dbReference>
<dbReference type="Gene3D" id="3.40.50.720">
    <property type="entry name" value="NAD(P)-binding Rossmann-like Domain"/>
    <property type="match status" value="1"/>
</dbReference>
<feature type="binding site" evidence="10">
    <location>
        <position position="123"/>
    </location>
    <ligand>
        <name>sn-glycerol 3-phosphate</name>
        <dbReference type="ChEBI" id="CHEBI:57597"/>
    </ligand>
</feature>
<keyword evidence="4 10" id="KW-0521">NADP</keyword>
<keyword evidence="7 10" id="KW-0443">Lipid metabolism</keyword>
<dbReference type="GO" id="GO:0006650">
    <property type="term" value="P:glycerophospholipid metabolic process"/>
    <property type="evidence" value="ECO:0007669"/>
    <property type="project" value="UniProtKB-UniRule"/>
</dbReference>
<gene>
    <name evidence="10" type="primary">gpsA</name>
    <name evidence="18" type="ORF">BKE38_20165</name>
</gene>
<feature type="binding site" evidence="13">
    <location>
        <position position="155"/>
    </location>
    <ligand>
        <name>NAD(+)</name>
        <dbReference type="ChEBI" id="CHEBI:57540"/>
    </ligand>
</feature>
<proteinExistence type="inferred from homology"/>
<dbReference type="PRINTS" id="PR00077">
    <property type="entry name" value="GPDHDRGNASE"/>
</dbReference>
<keyword evidence="19" id="KW-1185">Reference proteome</keyword>
<keyword evidence="5 10" id="KW-0560">Oxidoreductase</keyword>
<feature type="binding site" evidence="12">
    <location>
        <begin position="278"/>
        <end position="279"/>
    </location>
    <ligand>
        <name>substrate</name>
    </ligand>
</feature>
<dbReference type="Proteomes" id="UP000188879">
    <property type="component" value="Unassembled WGS sequence"/>
</dbReference>
<keyword evidence="2 10" id="KW-0444">Lipid biosynthesis</keyword>
<feature type="binding site" evidence="13">
    <location>
        <begin position="26"/>
        <end position="31"/>
    </location>
    <ligand>
        <name>NAD(+)</name>
        <dbReference type="ChEBI" id="CHEBI:57540"/>
    </ligand>
</feature>
<dbReference type="RefSeq" id="WP_076959101.1">
    <property type="nucleotide sequence ID" value="NZ_MLCO01000217.1"/>
</dbReference>
<feature type="domain" description="Glycerol-3-phosphate dehydrogenase NAD-dependent N-terminal" evidence="16">
    <location>
        <begin position="22"/>
        <end position="170"/>
    </location>
</feature>
<keyword evidence="10" id="KW-0963">Cytoplasm</keyword>
<comment type="similarity">
    <text evidence="1 10 14">Belongs to the NAD-dependent glycerol-3-phosphate dehydrogenase family.</text>
</comment>
<feature type="binding site" evidence="10">
    <location>
        <position position="50"/>
    </location>
    <ligand>
        <name>NADPH</name>
        <dbReference type="ChEBI" id="CHEBI:57783"/>
    </ligand>
</feature>
<accession>A0A1V2GYF3</accession>
<feature type="binding site" evidence="10">
    <location>
        <position position="299"/>
    </location>
    <ligand>
        <name>NADPH</name>
        <dbReference type="ChEBI" id="CHEBI:57783"/>
    </ligand>
</feature>
<reference evidence="18 19" key="1">
    <citation type="submission" date="2016-10" db="EMBL/GenBank/DDBJ databases">
        <title>Draft Genome sequence of Roseomonas sp. strain M3.</title>
        <authorList>
            <person name="Subhash Y."/>
            <person name="Lee S."/>
        </authorList>
    </citation>
    <scope>NUCLEOTIDE SEQUENCE [LARGE SCALE GENOMIC DNA]</scope>
    <source>
        <strain evidence="18 19">M3</strain>
    </source>
</reference>
<dbReference type="AlphaFoldDB" id="A0A1V2GYF3"/>
<dbReference type="InterPro" id="IPR013328">
    <property type="entry name" value="6PGD_dom2"/>
</dbReference>
<evidence type="ECO:0000256" key="7">
    <source>
        <dbReference type="ARBA" id="ARBA00023098"/>
    </source>
</evidence>
<dbReference type="SUPFAM" id="SSF48179">
    <property type="entry name" value="6-phosphogluconate dehydrogenase C-terminal domain-like"/>
    <property type="match status" value="1"/>
</dbReference>
<feature type="binding site" evidence="10">
    <location>
        <position position="301"/>
    </location>
    <ligand>
        <name>NADPH</name>
        <dbReference type="ChEBI" id="CHEBI:57783"/>
    </ligand>
</feature>
<evidence type="ECO:0000256" key="11">
    <source>
        <dbReference type="PIRSR" id="PIRSR000114-1"/>
    </source>
</evidence>
<evidence type="ECO:0000256" key="12">
    <source>
        <dbReference type="PIRSR" id="PIRSR000114-2"/>
    </source>
</evidence>
<keyword evidence="3 10" id="KW-0547">Nucleotide-binding</keyword>
<keyword evidence="6 10" id="KW-0520">NAD</keyword>
<dbReference type="InterPro" id="IPR006168">
    <property type="entry name" value="G3P_DH_NAD-dep"/>
</dbReference>
<feature type="binding site" evidence="12">
    <location>
        <position position="123"/>
    </location>
    <ligand>
        <name>substrate</name>
    </ligand>
</feature>
<dbReference type="GO" id="GO:0051287">
    <property type="term" value="F:NAD binding"/>
    <property type="evidence" value="ECO:0007669"/>
    <property type="project" value="InterPro"/>
</dbReference>
<evidence type="ECO:0000256" key="13">
    <source>
        <dbReference type="PIRSR" id="PIRSR000114-3"/>
    </source>
</evidence>
<dbReference type="GO" id="GO:0141153">
    <property type="term" value="F:glycerol-3-phosphate dehydrogenase (NADP+) activity"/>
    <property type="evidence" value="ECO:0007669"/>
    <property type="project" value="RHEA"/>
</dbReference>
<evidence type="ECO:0000256" key="2">
    <source>
        <dbReference type="ARBA" id="ARBA00022516"/>
    </source>
</evidence>
<comment type="catalytic activity">
    <reaction evidence="10 15">
        <text>sn-glycerol 3-phosphate + NADP(+) = dihydroxyacetone phosphate + NADPH + H(+)</text>
        <dbReference type="Rhea" id="RHEA:11096"/>
        <dbReference type="ChEBI" id="CHEBI:15378"/>
        <dbReference type="ChEBI" id="CHEBI:57597"/>
        <dbReference type="ChEBI" id="CHEBI:57642"/>
        <dbReference type="ChEBI" id="CHEBI:57783"/>
        <dbReference type="ChEBI" id="CHEBI:58349"/>
        <dbReference type="EC" id="1.1.1.94"/>
    </reaction>
</comment>
<feature type="domain" description="Glycerol-3-phosphate dehydrogenase NAD-dependent C-terminal" evidence="17">
    <location>
        <begin position="203"/>
        <end position="340"/>
    </location>
</feature>
<feature type="binding site" evidence="10">
    <location>
        <position position="278"/>
    </location>
    <ligand>
        <name>NADPH</name>
        <dbReference type="ChEBI" id="CHEBI:57783"/>
    </ligand>
</feature>